<accession>A0A329RRQ8</accession>
<dbReference type="OrthoDB" id="127061at2759"/>
<dbReference type="VEuPathDB" id="FungiDB:PC110_g17279"/>
<gene>
    <name evidence="6" type="ORF">PC110_g17279</name>
    <name evidence="2" type="ORF">PC113_g14457</name>
    <name evidence="3" type="ORF">PC117_g16723</name>
    <name evidence="4" type="ORF">PC118_g14383</name>
    <name evidence="5" type="ORF">PC129_g17466</name>
</gene>
<dbReference type="EMBL" id="RCMK01000602">
    <property type="protein sequence ID" value="KAG2919647.1"/>
    <property type="molecule type" value="Genomic_DNA"/>
</dbReference>
<dbReference type="EMBL" id="RCMG01000499">
    <property type="protein sequence ID" value="KAG2853104.1"/>
    <property type="molecule type" value="Genomic_DNA"/>
</dbReference>
<dbReference type="AlphaFoldDB" id="A0A329RRQ8"/>
<dbReference type="Proteomes" id="UP000736787">
    <property type="component" value="Unassembled WGS sequence"/>
</dbReference>
<evidence type="ECO:0000256" key="1">
    <source>
        <dbReference type="SAM" id="MobiDB-lite"/>
    </source>
</evidence>
<evidence type="ECO:0000313" key="4">
    <source>
        <dbReference type="EMBL" id="KAG2974705.1"/>
    </source>
</evidence>
<dbReference type="Proteomes" id="UP000697107">
    <property type="component" value="Unassembled WGS sequence"/>
</dbReference>
<evidence type="ECO:0000313" key="2">
    <source>
        <dbReference type="EMBL" id="KAG2853104.1"/>
    </source>
</evidence>
<keyword evidence="7" id="KW-1185">Reference proteome</keyword>
<evidence type="ECO:0000313" key="6">
    <source>
        <dbReference type="EMBL" id="RAW26316.1"/>
    </source>
</evidence>
<reference evidence="5" key="2">
    <citation type="submission" date="2018-05" db="EMBL/GenBank/DDBJ databases">
        <title>Effector identification in a new, highly contiguous assembly of the strawberry crown rot pathogen Phytophthora cactorum.</title>
        <authorList>
            <person name="Armitage A.D."/>
            <person name="Nellist C.F."/>
            <person name="Bates H."/>
            <person name="Vickerstaff R.J."/>
            <person name="Harrison R.J."/>
        </authorList>
    </citation>
    <scope>NUCLEOTIDE SEQUENCE</scope>
    <source>
        <strain evidence="2">15-7</strain>
        <strain evidence="3">4040</strain>
        <strain evidence="4">P415</strain>
        <strain evidence="5">P421</strain>
    </source>
</reference>
<comment type="caution">
    <text evidence="6">The sequence shown here is derived from an EMBL/GenBank/DDBJ whole genome shotgun (WGS) entry which is preliminary data.</text>
</comment>
<name>A0A329RRQ8_9STRA</name>
<protein>
    <submittedName>
        <fullName evidence="6">Uncharacterized protein</fullName>
    </submittedName>
</protein>
<dbReference type="EMBL" id="RCMV01000942">
    <property type="protein sequence ID" value="KAG3211554.1"/>
    <property type="molecule type" value="Genomic_DNA"/>
</dbReference>
<dbReference type="EMBL" id="MJFZ01000662">
    <property type="protein sequence ID" value="RAW26316.1"/>
    <property type="molecule type" value="Genomic_DNA"/>
</dbReference>
<evidence type="ECO:0000313" key="7">
    <source>
        <dbReference type="Proteomes" id="UP000251314"/>
    </source>
</evidence>
<proteinExistence type="predicted"/>
<dbReference type="Proteomes" id="UP000760860">
    <property type="component" value="Unassembled WGS sequence"/>
</dbReference>
<feature type="compositionally biased region" description="Polar residues" evidence="1">
    <location>
        <begin position="81"/>
        <end position="104"/>
    </location>
</feature>
<evidence type="ECO:0000313" key="5">
    <source>
        <dbReference type="EMBL" id="KAG3211554.1"/>
    </source>
</evidence>
<dbReference type="Proteomes" id="UP000251314">
    <property type="component" value="Unassembled WGS sequence"/>
</dbReference>
<feature type="region of interest" description="Disordered" evidence="1">
    <location>
        <begin position="81"/>
        <end position="124"/>
    </location>
</feature>
<organism evidence="6 7">
    <name type="scientific">Phytophthora cactorum</name>
    <dbReference type="NCBI Taxonomy" id="29920"/>
    <lineage>
        <taxon>Eukaryota</taxon>
        <taxon>Sar</taxon>
        <taxon>Stramenopiles</taxon>
        <taxon>Oomycota</taxon>
        <taxon>Peronosporomycetes</taxon>
        <taxon>Peronosporales</taxon>
        <taxon>Peronosporaceae</taxon>
        <taxon>Phytophthora</taxon>
    </lineage>
</organism>
<sequence>MEMEDPWQAWWLTDTDAHPYNPCFCARNRAFLVFTPRGIDPRVVENAIEENFDWLSRPLLGLPHAEIIVMAFISSRGLGSANSTEDGLGSPNTYGASSDTSLFGTPSPESPSSQHGGPSSSVTTSAAFLSSASASAPPGSSGVGLLVATATAASPVVAPQSIVSAPSQPAFPGQLVLGTEVEHLGEPFRSGQRIQIRMEVYQHARHDEPVASLVQRHEEPSRLVVASSSLGRRRVRCCRGTLTPHRDPPVAESFRQ</sequence>
<reference evidence="6 7" key="1">
    <citation type="submission" date="2018-01" db="EMBL/GenBank/DDBJ databases">
        <title>Draft genome of the strawberry crown rot pathogen Phytophthora cactorum.</title>
        <authorList>
            <person name="Armitage A.D."/>
            <person name="Lysoe E."/>
            <person name="Nellist C.F."/>
            <person name="Harrison R.J."/>
            <person name="Brurberg M.B."/>
        </authorList>
    </citation>
    <scope>NUCLEOTIDE SEQUENCE [LARGE SCALE GENOMIC DNA]</scope>
    <source>
        <strain evidence="6 7">10300</strain>
    </source>
</reference>
<dbReference type="Proteomes" id="UP000735874">
    <property type="component" value="Unassembled WGS sequence"/>
</dbReference>
<feature type="compositionally biased region" description="Low complexity" evidence="1">
    <location>
        <begin position="106"/>
        <end position="124"/>
    </location>
</feature>
<evidence type="ECO:0000313" key="3">
    <source>
        <dbReference type="EMBL" id="KAG2919647.1"/>
    </source>
</evidence>
<dbReference type="EMBL" id="RCML01000521">
    <property type="protein sequence ID" value="KAG2974705.1"/>
    <property type="molecule type" value="Genomic_DNA"/>
</dbReference>